<organism evidence="2 3">
    <name type="scientific">Spongisporangium articulatum</name>
    <dbReference type="NCBI Taxonomy" id="3362603"/>
    <lineage>
        <taxon>Bacteria</taxon>
        <taxon>Bacillati</taxon>
        <taxon>Actinomycetota</taxon>
        <taxon>Actinomycetes</taxon>
        <taxon>Kineosporiales</taxon>
        <taxon>Kineosporiaceae</taxon>
        <taxon>Spongisporangium</taxon>
    </lineage>
</organism>
<feature type="compositionally biased region" description="Low complexity" evidence="1">
    <location>
        <begin position="35"/>
        <end position="49"/>
    </location>
</feature>
<protein>
    <submittedName>
        <fullName evidence="2">DUF742 domain-containing protein</fullName>
    </submittedName>
</protein>
<dbReference type="Proteomes" id="UP001612915">
    <property type="component" value="Unassembled WGS sequence"/>
</dbReference>
<keyword evidence="3" id="KW-1185">Reference proteome</keyword>
<evidence type="ECO:0000313" key="2">
    <source>
        <dbReference type="EMBL" id="MFI7585715.1"/>
    </source>
</evidence>
<dbReference type="Pfam" id="PF05331">
    <property type="entry name" value="DUF742"/>
    <property type="match status" value="1"/>
</dbReference>
<reference evidence="2 3" key="1">
    <citation type="submission" date="2024-10" db="EMBL/GenBank/DDBJ databases">
        <title>The Natural Products Discovery Center: Release of the First 8490 Sequenced Strains for Exploring Actinobacteria Biosynthetic Diversity.</title>
        <authorList>
            <person name="Kalkreuter E."/>
            <person name="Kautsar S.A."/>
            <person name="Yang D."/>
            <person name="Bader C.D."/>
            <person name="Teijaro C.N."/>
            <person name="Fluegel L."/>
            <person name="Davis C.M."/>
            <person name="Simpson J.R."/>
            <person name="Lauterbach L."/>
            <person name="Steele A.D."/>
            <person name="Gui C."/>
            <person name="Meng S."/>
            <person name="Li G."/>
            <person name="Viehrig K."/>
            <person name="Ye F."/>
            <person name="Su P."/>
            <person name="Kiefer A.F."/>
            <person name="Nichols A."/>
            <person name="Cepeda A.J."/>
            <person name="Yan W."/>
            <person name="Fan B."/>
            <person name="Jiang Y."/>
            <person name="Adhikari A."/>
            <person name="Zheng C.-J."/>
            <person name="Schuster L."/>
            <person name="Cowan T.M."/>
            <person name="Smanski M.J."/>
            <person name="Chevrette M.G."/>
            <person name="De Carvalho L.P.S."/>
            <person name="Shen B."/>
        </authorList>
    </citation>
    <scope>NUCLEOTIDE SEQUENCE [LARGE SCALE GENOMIC DNA]</scope>
    <source>
        <strain evidence="2 3">NPDC049639</strain>
    </source>
</reference>
<accession>A0ABW8AH79</accession>
<dbReference type="PANTHER" id="PTHR36221:SF1">
    <property type="entry name" value="DUF742 DOMAIN-CONTAINING PROTEIN"/>
    <property type="match status" value="1"/>
</dbReference>
<feature type="region of interest" description="Disordered" evidence="1">
    <location>
        <begin position="1"/>
        <end position="64"/>
    </location>
</feature>
<evidence type="ECO:0000313" key="3">
    <source>
        <dbReference type="Proteomes" id="UP001612915"/>
    </source>
</evidence>
<dbReference type="InterPro" id="IPR007995">
    <property type="entry name" value="DUF742"/>
</dbReference>
<evidence type="ECO:0000256" key="1">
    <source>
        <dbReference type="SAM" id="MobiDB-lite"/>
    </source>
</evidence>
<sequence>MTDDPQAPPFRPPDRRMIPNWNAEGSGGPGPTASPPRAGRRPVGAAGRPGFDGRADADGPAVRPFVITGGRTRADERLRVETLLQAAGGPPAATLRFEPRRIVEICSAAATSVAEVAAALGVPLGVARVLVTDLVAGGSISVVRSDQQLSTQMIERIRDRVRSL</sequence>
<dbReference type="EMBL" id="JBITLV010000001">
    <property type="protein sequence ID" value="MFI7585715.1"/>
    <property type="molecule type" value="Genomic_DNA"/>
</dbReference>
<gene>
    <name evidence="2" type="ORF">ACIB24_01420</name>
</gene>
<dbReference type="PANTHER" id="PTHR36221">
    <property type="entry name" value="DUF742 DOMAIN-CONTAINING PROTEIN"/>
    <property type="match status" value="1"/>
</dbReference>
<name>A0ABW8AH79_9ACTN</name>
<proteinExistence type="predicted"/>
<comment type="caution">
    <text evidence="2">The sequence shown here is derived from an EMBL/GenBank/DDBJ whole genome shotgun (WGS) entry which is preliminary data.</text>
</comment>
<dbReference type="RefSeq" id="WP_398274081.1">
    <property type="nucleotide sequence ID" value="NZ_JBITLV010000001.1"/>
</dbReference>
<feature type="compositionally biased region" description="Pro residues" evidence="1">
    <location>
        <begin position="1"/>
        <end position="11"/>
    </location>
</feature>